<keyword evidence="1" id="KW-0812">Transmembrane</keyword>
<comment type="caution">
    <text evidence="2">The sequence shown here is derived from an EMBL/GenBank/DDBJ whole genome shotgun (WGS) entry which is preliminary data.</text>
</comment>
<dbReference type="InParanoid" id="U2FHL6"/>
<feature type="transmembrane region" description="Helical" evidence="1">
    <location>
        <begin position="220"/>
        <end position="242"/>
    </location>
</feature>
<dbReference type="OrthoDB" id="9782250at2"/>
<dbReference type="STRING" id="1033810.HLPCO_001311"/>
<feature type="transmembrane region" description="Helical" evidence="1">
    <location>
        <begin position="402"/>
        <end position="423"/>
    </location>
</feature>
<accession>U2FHL6</accession>
<reference evidence="2 3" key="2">
    <citation type="journal article" date="2013" name="PLoS ONE">
        <title>INDIGO - INtegrated Data Warehouse of MIcrobial GenOmes with Examples from the Red Sea Extremophiles.</title>
        <authorList>
            <person name="Alam I."/>
            <person name="Antunes A."/>
            <person name="Kamau A.A."/>
            <person name="Ba Alawi W."/>
            <person name="Kalkatawi M."/>
            <person name="Stingl U."/>
            <person name="Bajic V.B."/>
        </authorList>
    </citation>
    <scope>NUCLEOTIDE SEQUENCE [LARGE SCALE GENOMIC DNA]</scope>
    <source>
        <strain evidence="2 3">SSD-17B</strain>
    </source>
</reference>
<feature type="transmembrane region" description="Helical" evidence="1">
    <location>
        <begin position="272"/>
        <end position="298"/>
    </location>
</feature>
<feature type="transmembrane region" description="Helical" evidence="1">
    <location>
        <begin position="21"/>
        <end position="40"/>
    </location>
</feature>
<dbReference type="Pfam" id="PF12679">
    <property type="entry name" value="ABC2_membrane_2"/>
    <property type="match status" value="1"/>
</dbReference>
<dbReference type="FunCoup" id="U2FHL6">
    <property type="interactions" value="101"/>
</dbReference>
<dbReference type="PANTHER" id="PTHR43471:SF3">
    <property type="entry name" value="ABC TRANSPORTER PERMEASE PROTEIN NATB"/>
    <property type="match status" value="1"/>
</dbReference>
<dbReference type="AlphaFoldDB" id="U2FHL6"/>
<evidence type="ECO:0000313" key="3">
    <source>
        <dbReference type="Proteomes" id="UP000005707"/>
    </source>
</evidence>
<evidence type="ECO:0000313" key="2">
    <source>
        <dbReference type="EMBL" id="ERJ12325.1"/>
    </source>
</evidence>
<sequence>MTNIMTMIKKELTRVFTDKRMVFSLFLLPPVSIFFIYFLMGMSAKNEAEDVKTHVSKVIVVNATEDFKEFYEGLVVFDEALEEEADEDGDTYVGHTTNMNVTYRTFTENELSNKLSDYKTEIQNGELDLLVVFDDELESYITHFTNTSAEDLKDDQTEKPGISILYNFNENYSNQAHNKFNAILNTYEQDLLANKYGELNVFNIEDNEPIGSEEKQSGQFLAMILPMLIVIYLMAGAMGVGIESIAGEKERGTIATLLITPVKRSHVALGKVISISILALLSSLASFIGIVAALPSLGNMTDGEGLTNMNFSYTVLDFIMILGVMLTTVLLIVGLISIVSTYAKTVKEAGTLMAPIYIAVIAIPMMTMFSQGDSTSTSMHLVPIYNTIVTLKAIFGHNDLSLLKYLITIGSTLLYTFVLIYIMQKMFRSEKVMFNR</sequence>
<reference evidence="2 3" key="1">
    <citation type="journal article" date="2011" name="J. Bacteriol.">
        <title>Genome sequence of Haloplasma contractile, an unusual contractile bacterium from a deep-sea anoxic brine lake.</title>
        <authorList>
            <person name="Antunes A."/>
            <person name="Alam I."/>
            <person name="El Dorry H."/>
            <person name="Siam R."/>
            <person name="Robertson A."/>
            <person name="Bajic V.B."/>
            <person name="Stingl U."/>
        </authorList>
    </citation>
    <scope>NUCLEOTIDE SEQUENCE [LARGE SCALE GENOMIC DNA]</scope>
    <source>
        <strain evidence="2 3">SSD-17B</strain>
    </source>
</reference>
<proteinExistence type="predicted"/>
<protein>
    <submittedName>
        <fullName evidence="2">ABC-2 type transporter protein</fullName>
    </submittedName>
</protein>
<keyword evidence="1" id="KW-1133">Transmembrane helix</keyword>
<organism evidence="2 3">
    <name type="scientific">Haloplasma contractile SSD-17B</name>
    <dbReference type="NCBI Taxonomy" id="1033810"/>
    <lineage>
        <taxon>Bacteria</taxon>
        <taxon>Bacillati</taxon>
        <taxon>Mycoplasmatota</taxon>
        <taxon>Mollicutes</taxon>
        <taxon>Haloplasmatales</taxon>
        <taxon>Haloplasmataceae</taxon>
        <taxon>Haloplasma</taxon>
    </lineage>
</organism>
<dbReference type="PANTHER" id="PTHR43471">
    <property type="entry name" value="ABC TRANSPORTER PERMEASE"/>
    <property type="match status" value="1"/>
</dbReference>
<dbReference type="Proteomes" id="UP000005707">
    <property type="component" value="Unassembled WGS sequence"/>
</dbReference>
<dbReference type="RefSeq" id="WP_008825098.1">
    <property type="nucleotide sequence ID" value="NZ_AFNU02000004.1"/>
</dbReference>
<name>U2FHL6_9MOLU</name>
<keyword evidence="1" id="KW-0472">Membrane</keyword>
<evidence type="ECO:0000256" key="1">
    <source>
        <dbReference type="SAM" id="Phobius"/>
    </source>
</evidence>
<dbReference type="GO" id="GO:0016020">
    <property type="term" value="C:membrane"/>
    <property type="evidence" value="ECO:0007669"/>
    <property type="project" value="UniProtKB-SubCell"/>
</dbReference>
<feature type="transmembrane region" description="Helical" evidence="1">
    <location>
        <begin position="351"/>
        <end position="369"/>
    </location>
</feature>
<gene>
    <name evidence="2" type="ORF">HLPCO_001311</name>
</gene>
<dbReference type="GO" id="GO:0140359">
    <property type="term" value="F:ABC-type transporter activity"/>
    <property type="evidence" value="ECO:0007669"/>
    <property type="project" value="InterPro"/>
</dbReference>
<keyword evidence="3" id="KW-1185">Reference proteome</keyword>
<dbReference type="eggNOG" id="COG1668">
    <property type="taxonomic scope" value="Bacteria"/>
</dbReference>
<feature type="transmembrane region" description="Helical" evidence="1">
    <location>
        <begin position="318"/>
        <end position="339"/>
    </location>
</feature>
<dbReference type="EMBL" id="AFNU02000004">
    <property type="protein sequence ID" value="ERJ12325.1"/>
    <property type="molecule type" value="Genomic_DNA"/>
</dbReference>